<protein>
    <submittedName>
        <fullName evidence="1">COP9 signalosome complex subunit 7a</fullName>
    </submittedName>
</protein>
<dbReference type="EMBL" id="JANBUK010000087">
    <property type="protein sequence ID" value="KAJ2791861.1"/>
    <property type="molecule type" value="Genomic_DNA"/>
</dbReference>
<sequence>MDAYLSTLHTATTVLEVTQVIQRLLEDEGIYHFGRVLDSPKARELATLEQPDVYWRLLELFSFGTLSEYKAIAVAAQLPELSERQLEKLKHLSLVSLASASKVLPYDDLIRELDCAHEQQMEDLVIDTIYKGLLSAKLDQQRRLIEVEFVVGRDVRREDLQAIYESLDQWSVLCEKELDTLTDGVNTAERESVSKRTREREFTFALQDLRMAYAAHASMGDDADSLARYDSQYTSSEYQREERRAGAGDM</sequence>
<evidence type="ECO:0000313" key="1">
    <source>
        <dbReference type="EMBL" id="KAJ2791861.1"/>
    </source>
</evidence>
<comment type="caution">
    <text evidence="1">The sequence shown here is derived from an EMBL/GenBank/DDBJ whole genome shotgun (WGS) entry which is preliminary data.</text>
</comment>
<name>A0ACC1KMW8_9FUNG</name>
<proteinExistence type="predicted"/>
<accession>A0ACC1KMW8</accession>
<reference evidence="1" key="1">
    <citation type="submission" date="2022-07" db="EMBL/GenBank/DDBJ databases">
        <title>Phylogenomic reconstructions and comparative analyses of Kickxellomycotina fungi.</title>
        <authorList>
            <person name="Reynolds N.K."/>
            <person name="Stajich J.E."/>
            <person name="Barry K."/>
            <person name="Grigoriev I.V."/>
            <person name="Crous P."/>
            <person name="Smith M.E."/>
        </authorList>
    </citation>
    <scope>NUCLEOTIDE SEQUENCE</scope>
    <source>
        <strain evidence="1">BCRC 34191</strain>
    </source>
</reference>
<keyword evidence="2" id="KW-1185">Reference proteome</keyword>
<evidence type="ECO:0000313" key="2">
    <source>
        <dbReference type="Proteomes" id="UP001140066"/>
    </source>
</evidence>
<organism evidence="1 2">
    <name type="scientific">Coemansia linderi</name>
    <dbReference type="NCBI Taxonomy" id="2663919"/>
    <lineage>
        <taxon>Eukaryota</taxon>
        <taxon>Fungi</taxon>
        <taxon>Fungi incertae sedis</taxon>
        <taxon>Zoopagomycota</taxon>
        <taxon>Kickxellomycotina</taxon>
        <taxon>Kickxellomycetes</taxon>
        <taxon>Kickxellales</taxon>
        <taxon>Kickxellaceae</taxon>
        <taxon>Coemansia</taxon>
    </lineage>
</organism>
<dbReference type="Proteomes" id="UP001140066">
    <property type="component" value="Unassembled WGS sequence"/>
</dbReference>
<gene>
    <name evidence="1" type="primary">COPS7A</name>
    <name evidence="1" type="ORF">GGI18_000839</name>
</gene>